<feature type="transmembrane region" description="Helical" evidence="1">
    <location>
        <begin position="439"/>
        <end position="460"/>
    </location>
</feature>
<accession>A0AAJ5ZCE4</accession>
<reference evidence="3" key="2">
    <citation type="journal article" date="2023" name="Nat. Commun.">
        <title>Cultivation of marine bacteria of the SAR202 clade.</title>
        <authorList>
            <person name="Lim Y."/>
            <person name="Seo J.H."/>
            <person name="Giovannoni S.J."/>
            <person name="Kang I."/>
            <person name="Cho J.C."/>
        </authorList>
    </citation>
    <scope>NUCLEOTIDE SEQUENCE</scope>
    <source>
        <strain evidence="3">JH1073</strain>
    </source>
</reference>
<evidence type="ECO:0000313" key="5">
    <source>
        <dbReference type="Proteomes" id="UP001321249"/>
    </source>
</evidence>
<feature type="transmembrane region" description="Helical" evidence="1">
    <location>
        <begin position="276"/>
        <end position="293"/>
    </location>
</feature>
<reference evidence="4" key="3">
    <citation type="submission" date="2023-06" db="EMBL/GenBank/DDBJ databases">
        <title>Pangenomics reveal diversification of enzyme families and niche specialization in globally abundant SAR202 bacteria.</title>
        <authorList>
            <person name="Saw J.H.W."/>
        </authorList>
    </citation>
    <scope>NUCLEOTIDE SEQUENCE [LARGE SCALE GENOMIC DNA]</scope>
    <source>
        <strain evidence="4">JH1073</strain>
    </source>
</reference>
<dbReference type="Proteomes" id="UP001219901">
    <property type="component" value="Chromosome"/>
</dbReference>
<name>A0AAJ5ZCE4_9CHLR</name>
<feature type="transmembrane region" description="Helical" evidence="1">
    <location>
        <begin position="35"/>
        <end position="55"/>
    </location>
</feature>
<feature type="transmembrane region" description="Helical" evidence="1">
    <location>
        <begin position="400"/>
        <end position="419"/>
    </location>
</feature>
<feature type="transmembrane region" description="Helical" evidence="1">
    <location>
        <begin position="156"/>
        <end position="175"/>
    </location>
</feature>
<evidence type="ECO:0000313" key="3">
    <source>
        <dbReference type="EMBL" id="WFG38787.1"/>
    </source>
</evidence>
<keyword evidence="1" id="KW-1133">Transmembrane helix</keyword>
<evidence type="ECO:0000313" key="4">
    <source>
        <dbReference type="Proteomes" id="UP001219901"/>
    </source>
</evidence>
<sequence length="736" mass="81254">MINFIRKTTASDSARIAGFNKSFAGQLLSGRIGTAIKWFLAAYALNILIAVPFFLSRASGTTSAWYSFPLDDTWIHLDYVRGIVTQGCLCYNDGVWEGGATSWAWVLLLSPFYAIFHLGLGLSVVSVVKFVGLAVGAIITIFVYKLAKRITNNHRVAMIIAILVALEPTFAFHRISGMEGVLVVAAVLGITVALLNQRWWLVGFAMAVSFLARPEMALFFAVVYPVTLLLWLRTSGEGTLAAIRDLAMARYTDDPETQTQSSISTLVQGSGRLRDIAVALGLPVFVMAIWMTYNQSINGTIYPNTYLVKHDATLPTLPFGNARNLFDAAMAEWQPWLSGWKFPVVVIAYGFGSFYALNKLGAAAIPLLVSPLVILFGAAKGERFENPFIVFISRRYVDPTAPLIVFGTLLGAWAIFVPYRDHIVSRFPTVSARAVRLTPITGLVVLAIIATTFGTLGKWLQLTEDYSWNTQNIHEVDVLAGMWLKENTPEDAEILVFDAGALRYFSEREIIDVVGLNSREFMGREHVDVMFSEEPDYVAIFSVPQYEQMPHAEQLAYFEAPHNTILGFGEVGIWGMDWSSGVFADSEVFTGVQTSGEVIDMIVTTDTENEVAHDYRIEFVGYAPTTAGYVNGGDIAILDRGIAISGFEEFTIAAEAGKDLELVLRYRATLTQPAVSNVTVDGNLAATINPPVLDLEIQETSVRIPAEFINSDSVKVRIDWNMPITIFRWWSVIPQN</sequence>
<dbReference type="RefSeq" id="WP_342826930.1">
    <property type="nucleotide sequence ID" value="NZ_CP046146.1"/>
</dbReference>
<feature type="transmembrane region" description="Helical" evidence="1">
    <location>
        <begin position="340"/>
        <end position="357"/>
    </location>
</feature>
<dbReference type="Proteomes" id="UP001321249">
    <property type="component" value="Unassembled WGS sequence"/>
</dbReference>
<evidence type="ECO:0000256" key="1">
    <source>
        <dbReference type="SAM" id="Phobius"/>
    </source>
</evidence>
<feature type="transmembrane region" description="Helical" evidence="1">
    <location>
        <begin position="181"/>
        <end position="204"/>
    </location>
</feature>
<reference evidence="4 5" key="1">
    <citation type="submission" date="2019-11" db="EMBL/GenBank/DDBJ databases">
        <authorList>
            <person name="Cho J.-C."/>
        </authorList>
    </citation>
    <scope>NUCLEOTIDE SEQUENCE [LARGE SCALE GENOMIC DNA]</scope>
    <source>
        <strain evidence="3 4">JH1073</strain>
        <strain evidence="2 5">JH702</strain>
    </source>
</reference>
<keyword evidence="1" id="KW-0472">Membrane</keyword>
<dbReference type="EMBL" id="WMBE01000005">
    <property type="protein sequence ID" value="MDG0867925.1"/>
    <property type="molecule type" value="Genomic_DNA"/>
</dbReference>
<evidence type="ECO:0008006" key="6">
    <source>
        <dbReference type="Google" id="ProtNLM"/>
    </source>
</evidence>
<keyword evidence="4" id="KW-1185">Reference proteome</keyword>
<proteinExistence type="predicted"/>
<evidence type="ECO:0000313" key="2">
    <source>
        <dbReference type="EMBL" id="MDG0867925.1"/>
    </source>
</evidence>
<feature type="transmembrane region" description="Helical" evidence="1">
    <location>
        <begin position="216"/>
        <end position="232"/>
    </location>
</feature>
<protein>
    <recommendedName>
        <fullName evidence="6">Glycosyltransferase RgtA/B/C/D-like domain-containing protein</fullName>
    </recommendedName>
</protein>
<feature type="transmembrane region" description="Helical" evidence="1">
    <location>
        <begin position="363"/>
        <end position="379"/>
    </location>
</feature>
<dbReference type="EMBL" id="CP046147">
    <property type="protein sequence ID" value="WFG38787.1"/>
    <property type="molecule type" value="Genomic_DNA"/>
</dbReference>
<dbReference type="AlphaFoldDB" id="A0AAJ5ZCE4"/>
<gene>
    <name evidence="2" type="ORF">GKO46_12720</name>
    <name evidence="3" type="ORF">GKO48_03900</name>
</gene>
<keyword evidence="1" id="KW-0812">Transmembrane</keyword>
<organism evidence="3 4">
    <name type="scientific">Candidatus Lucifugimonas marina</name>
    <dbReference type="NCBI Taxonomy" id="3038979"/>
    <lineage>
        <taxon>Bacteria</taxon>
        <taxon>Bacillati</taxon>
        <taxon>Chloroflexota</taxon>
        <taxon>Dehalococcoidia</taxon>
        <taxon>SAR202 cluster</taxon>
        <taxon>Candidatus Lucifugimonadales</taxon>
        <taxon>Candidatus Lucifugimonadaceae</taxon>
        <taxon>Candidatus Lucifugimonas</taxon>
    </lineage>
</organism>
<feature type="transmembrane region" description="Helical" evidence="1">
    <location>
        <begin position="112"/>
        <end position="144"/>
    </location>
</feature>